<evidence type="ECO:0000256" key="5">
    <source>
        <dbReference type="ARBA" id="ARBA00023136"/>
    </source>
</evidence>
<keyword evidence="7" id="KW-1133">Transmembrane helix</keyword>
<dbReference type="PANTHER" id="PTHR10465">
    <property type="entry name" value="TRANSMEMBRANE GTPASE FZO1"/>
    <property type="match status" value="1"/>
</dbReference>
<dbReference type="AlphaFoldDB" id="A0A1X7U4P2"/>
<dbReference type="GO" id="GO:0003924">
    <property type="term" value="F:GTPase activity"/>
    <property type="evidence" value="ECO:0007669"/>
    <property type="project" value="InterPro"/>
</dbReference>
<evidence type="ECO:0000256" key="7">
    <source>
        <dbReference type="SAM" id="Phobius"/>
    </source>
</evidence>
<dbReference type="Gene3D" id="3.40.50.300">
    <property type="entry name" value="P-loop containing nucleotide triphosphate hydrolases"/>
    <property type="match status" value="1"/>
</dbReference>
<dbReference type="InterPro" id="IPR027417">
    <property type="entry name" value="P-loop_NTPase"/>
</dbReference>
<dbReference type="GO" id="GO:0005525">
    <property type="term" value="F:GTP binding"/>
    <property type="evidence" value="ECO:0007669"/>
    <property type="project" value="UniProtKB-KW"/>
</dbReference>
<dbReference type="Pfam" id="PF00350">
    <property type="entry name" value="Dynamin_N"/>
    <property type="match status" value="1"/>
</dbReference>
<dbReference type="EnsemblMetazoa" id="XM_020000493.1">
    <property type="protein sequence ID" value="XP_019856052.1"/>
    <property type="gene ID" value="LOC109584676"/>
</dbReference>
<feature type="transmembrane region" description="Helical" evidence="7">
    <location>
        <begin position="580"/>
        <end position="606"/>
    </location>
</feature>
<gene>
    <name evidence="9" type="primary">109584676</name>
</gene>
<evidence type="ECO:0000259" key="8">
    <source>
        <dbReference type="Pfam" id="PF00350"/>
    </source>
</evidence>
<evidence type="ECO:0000256" key="4">
    <source>
        <dbReference type="ARBA" id="ARBA00023134"/>
    </source>
</evidence>
<evidence type="ECO:0000256" key="3">
    <source>
        <dbReference type="ARBA" id="ARBA00022801"/>
    </source>
</evidence>
<dbReference type="Proteomes" id="UP000007879">
    <property type="component" value="Unassembled WGS sequence"/>
</dbReference>
<evidence type="ECO:0000313" key="10">
    <source>
        <dbReference type="Proteomes" id="UP000007879"/>
    </source>
</evidence>
<dbReference type="OrthoDB" id="6256226at2759"/>
<keyword evidence="5 7" id="KW-0472">Membrane</keyword>
<keyword evidence="10" id="KW-1185">Reference proteome</keyword>
<dbReference type="GO" id="GO:0051646">
    <property type="term" value="P:mitochondrion localization"/>
    <property type="evidence" value="ECO:0007669"/>
    <property type="project" value="TreeGrafter"/>
</dbReference>
<name>A0A1X7U4P2_AMPQE</name>
<dbReference type="PANTHER" id="PTHR10465:SF0">
    <property type="entry name" value="SARCALUMENIN"/>
    <property type="match status" value="1"/>
</dbReference>
<protein>
    <recommendedName>
        <fullName evidence="8">Dynamin N-terminal domain-containing protein</fullName>
    </recommendedName>
</protein>
<dbReference type="GO" id="GO:0008053">
    <property type="term" value="P:mitochondrial fusion"/>
    <property type="evidence" value="ECO:0007669"/>
    <property type="project" value="TreeGrafter"/>
</dbReference>
<evidence type="ECO:0000256" key="6">
    <source>
        <dbReference type="SAM" id="Coils"/>
    </source>
</evidence>
<keyword evidence="4" id="KW-0342">GTP-binding</keyword>
<dbReference type="EnsemblMetazoa" id="Aqu2.1.22882_001">
    <property type="protein sequence ID" value="Aqu2.1.22882_001"/>
    <property type="gene ID" value="Aqu2.1.22882"/>
</dbReference>
<dbReference type="KEGG" id="aqu:109584676"/>
<comment type="subcellular location">
    <subcellularLocation>
        <location evidence="1">Membrane</location>
    </subcellularLocation>
</comment>
<dbReference type="GO" id="GO:0005741">
    <property type="term" value="C:mitochondrial outer membrane"/>
    <property type="evidence" value="ECO:0007669"/>
    <property type="project" value="TreeGrafter"/>
</dbReference>
<dbReference type="InParanoid" id="A0A1X7U4P2"/>
<organism evidence="9">
    <name type="scientific">Amphimedon queenslandica</name>
    <name type="common">Sponge</name>
    <dbReference type="NCBI Taxonomy" id="400682"/>
    <lineage>
        <taxon>Eukaryota</taxon>
        <taxon>Metazoa</taxon>
        <taxon>Porifera</taxon>
        <taxon>Demospongiae</taxon>
        <taxon>Heteroscleromorpha</taxon>
        <taxon>Haplosclerida</taxon>
        <taxon>Niphatidae</taxon>
        <taxon>Amphimedon</taxon>
    </lineage>
</organism>
<feature type="transmembrane region" description="Helical" evidence="7">
    <location>
        <begin position="550"/>
        <end position="574"/>
    </location>
</feature>
<feature type="domain" description="Dynamin N-terminal" evidence="8">
    <location>
        <begin position="66"/>
        <end position="235"/>
    </location>
</feature>
<keyword evidence="7" id="KW-0812">Transmembrane</keyword>
<keyword evidence="2" id="KW-0547">Nucleotide-binding</keyword>
<dbReference type="InterPro" id="IPR027094">
    <property type="entry name" value="Mitofusin_fam"/>
</dbReference>
<feature type="coiled-coil region" evidence="6">
    <location>
        <begin position="666"/>
        <end position="703"/>
    </location>
</feature>
<reference evidence="9" key="2">
    <citation type="submission" date="2017-05" db="UniProtKB">
        <authorList>
            <consortium name="EnsemblMetazoa"/>
        </authorList>
    </citation>
    <scope>IDENTIFICATION</scope>
</reference>
<dbReference type="InterPro" id="IPR045063">
    <property type="entry name" value="Dynamin_N"/>
</dbReference>
<dbReference type="SUPFAM" id="SSF52540">
    <property type="entry name" value="P-loop containing nucleoside triphosphate hydrolases"/>
    <property type="match status" value="1"/>
</dbReference>
<proteinExistence type="predicted"/>
<keyword evidence="3" id="KW-0378">Hydrolase</keyword>
<keyword evidence="6" id="KW-0175">Coiled coil</keyword>
<evidence type="ECO:0000256" key="1">
    <source>
        <dbReference type="ARBA" id="ARBA00004370"/>
    </source>
</evidence>
<evidence type="ECO:0000313" key="9">
    <source>
        <dbReference type="EnsemblMetazoa" id="Aqu2.1.22882_001"/>
    </source>
</evidence>
<accession>A0A1X7U4P2</accession>
<sequence>MGKGLSKFDFLNVDELERKIQELRKNALRRIDESNKKHVQGGDSCIHNDEGLQLFLHQIKNKMLLVAVVGEGSCGKSTLINAFLRDKILPSGIGKVTGFRIFIGHDPKVHKDPCKSGNCDECPYLVRGIQKHDILCHGVKNIKARITEKNQELDDENRNEPLVLYTYIPVFDSLSSSSHCTPYFVDSPGVEVINDDVKSYYSILSAMIYVENYQRLLQNEENIKKELGCKPENASLFFAVSHFDKYYTSSEDEQNPNEEGTKAKVECDIELVNHEEVFPVCGLWALHAHLTLRYQERDQISHVVEEAYNWIPKSKIFDRISNKASCILNISAFKELEKKLKRSINATNFQQWNILMYRQCLEFLEGRIQVGDCVLHIIESKIFDSLKNIEEIKVKIDCLKNLEEGVQKYVLEELEENISHILFSFSRRVSPKIKEGMRTFRSSCIDSVNNNYTFGQYLEDWDVFSKQDLSDLIKQELDDETKRCIEALECKLREKYNMLVRHILGHDPQSITFMVEAEIQEVDSHSVGEPSKSIKGFVSDRTKDKKWWNYFRGLISAGVGVVVGTGAGFSGYLAVMALPAVVAVVPAIISSGAIIAGLSGATYFVMKGLKIKDQNMKLSEEEVKKLCDRLNSEITNKMKRKLEKAVKCTLIDYNKSLKAEYNSKWGSKLNQDLEEAQASLVIMQQEKIELTQALDELKEYSKSLRDLVE</sequence>
<evidence type="ECO:0000256" key="2">
    <source>
        <dbReference type="ARBA" id="ARBA00022741"/>
    </source>
</evidence>
<reference evidence="10" key="1">
    <citation type="journal article" date="2010" name="Nature">
        <title>The Amphimedon queenslandica genome and the evolution of animal complexity.</title>
        <authorList>
            <person name="Srivastava M."/>
            <person name="Simakov O."/>
            <person name="Chapman J."/>
            <person name="Fahey B."/>
            <person name="Gauthier M.E."/>
            <person name="Mitros T."/>
            <person name="Richards G.S."/>
            <person name="Conaco C."/>
            <person name="Dacre M."/>
            <person name="Hellsten U."/>
            <person name="Larroux C."/>
            <person name="Putnam N.H."/>
            <person name="Stanke M."/>
            <person name="Adamska M."/>
            <person name="Darling A."/>
            <person name="Degnan S.M."/>
            <person name="Oakley T.H."/>
            <person name="Plachetzki D.C."/>
            <person name="Zhai Y."/>
            <person name="Adamski M."/>
            <person name="Calcino A."/>
            <person name="Cummins S.F."/>
            <person name="Goodstein D.M."/>
            <person name="Harris C."/>
            <person name="Jackson D.J."/>
            <person name="Leys S.P."/>
            <person name="Shu S."/>
            <person name="Woodcroft B.J."/>
            <person name="Vervoort M."/>
            <person name="Kosik K.S."/>
            <person name="Manning G."/>
            <person name="Degnan B.M."/>
            <person name="Rokhsar D.S."/>
        </authorList>
    </citation>
    <scope>NUCLEOTIDE SEQUENCE [LARGE SCALE GENOMIC DNA]</scope>
</reference>